<dbReference type="InterPro" id="IPR050266">
    <property type="entry name" value="AB_hydrolase_sf"/>
</dbReference>
<proteinExistence type="predicted"/>
<feature type="domain" description="AB hydrolase-1" evidence="1">
    <location>
        <begin position="24"/>
        <end position="248"/>
    </location>
</feature>
<dbReference type="AlphaFoldDB" id="A0A4Q9DGF7"/>
<dbReference type="SUPFAM" id="SSF53474">
    <property type="entry name" value="alpha/beta-Hydrolases"/>
    <property type="match status" value="1"/>
</dbReference>
<dbReference type="PRINTS" id="PR00111">
    <property type="entry name" value="ABHYDROLASE"/>
</dbReference>
<comment type="caution">
    <text evidence="2">The sequence shown here is derived from an EMBL/GenBank/DDBJ whole genome shotgun (WGS) entry which is preliminary data.</text>
</comment>
<gene>
    <name evidence="2" type="ORF">EYB31_38495</name>
</gene>
<evidence type="ECO:0000313" key="3">
    <source>
        <dbReference type="Proteomes" id="UP000293142"/>
    </source>
</evidence>
<dbReference type="Gene3D" id="3.40.50.1820">
    <property type="entry name" value="alpha/beta hydrolase"/>
    <property type="match status" value="1"/>
</dbReference>
<dbReference type="InterPro" id="IPR000639">
    <property type="entry name" value="Epox_hydrolase-like"/>
</dbReference>
<dbReference type="InterPro" id="IPR000073">
    <property type="entry name" value="AB_hydrolase_1"/>
</dbReference>
<dbReference type="GO" id="GO:0016787">
    <property type="term" value="F:hydrolase activity"/>
    <property type="evidence" value="ECO:0007669"/>
    <property type="project" value="UniProtKB-KW"/>
</dbReference>
<keyword evidence="3" id="KW-1185">Reference proteome</keyword>
<dbReference type="PRINTS" id="PR00412">
    <property type="entry name" value="EPOXHYDRLASE"/>
</dbReference>
<name>A0A4Q9DGF7_9BACL</name>
<dbReference type="PANTHER" id="PTHR43798">
    <property type="entry name" value="MONOACYLGLYCEROL LIPASE"/>
    <property type="match status" value="1"/>
</dbReference>
<reference evidence="2 3" key="1">
    <citation type="submission" date="2019-02" db="EMBL/GenBank/DDBJ databases">
        <title>Paenibacillus sp. nov., isolated from surface-sterilized tissue of Thalictrum simplex L.</title>
        <authorList>
            <person name="Tuo L."/>
        </authorList>
    </citation>
    <scope>NUCLEOTIDE SEQUENCE [LARGE SCALE GENOMIC DNA]</scope>
    <source>
        <strain evidence="2 3">N2SHLJ1</strain>
    </source>
</reference>
<dbReference type="OrthoDB" id="252464at2"/>
<dbReference type="EMBL" id="SIRE01000048">
    <property type="protein sequence ID" value="TBL68282.1"/>
    <property type="molecule type" value="Genomic_DNA"/>
</dbReference>
<evidence type="ECO:0000313" key="2">
    <source>
        <dbReference type="EMBL" id="TBL68282.1"/>
    </source>
</evidence>
<sequence>MDKRSIKLGSGLQLAYREQGEGTPVVLLHGFCGSGAYWDKVVPALAARARVIVPDQRGHGASSAPEGSYSMETLAGDVIALLDALDLSSAVVLGHSYGGYSTLALAEAAPERLKGFGLIHSTAYPDDEKGKEGRQKSMTTIAEQGLQPFLNGLIPRLFAPEHMESMPQEVDKAMDIGRGTDPQAAIATLQGMRDRPDRRHVLEAAEIPVLLLAGGKDQVVPVEKAFAVSGPHIRQELMESSGHMGMMETPHAMIEKISSFLRTIK</sequence>
<dbReference type="Proteomes" id="UP000293142">
    <property type="component" value="Unassembled WGS sequence"/>
</dbReference>
<accession>A0A4Q9DGF7</accession>
<evidence type="ECO:0000259" key="1">
    <source>
        <dbReference type="Pfam" id="PF00561"/>
    </source>
</evidence>
<dbReference type="RefSeq" id="WP_131018924.1">
    <property type="nucleotide sequence ID" value="NZ_SIRE01000048.1"/>
</dbReference>
<dbReference type="InterPro" id="IPR029058">
    <property type="entry name" value="AB_hydrolase_fold"/>
</dbReference>
<keyword evidence="2" id="KW-0378">Hydrolase</keyword>
<dbReference type="Pfam" id="PF00561">
    <property type="entry name" value="Abhydrolase_1"/>
    <property type="match status" value="1"/>
</dbReference>
<organism evidence="2 3">
    <name type="scientific">Paenibacillus thalictri</name>
    <dbReference type="NCBI Taxonomy" id="2527873"/>
    <lineage>
        <taxon>Bacteria</taxon>
        <taxon>Bacillati</taxon>
        <taxon>Bacillota</taxon>
        <taxon>Bacilli</taxon>
        <taxon>Bacillales</taxon>
        <taxon>Paenibacillaceae</taxon>
        <taxon>Paenibacillus</taxon>
    </lineage>
</organism>
<protein>
    <submittedName>
        <fullName evidence="2">Alpha/beta fold hydrolase</fullName>
    </submittedName>
</protein>